<reference evidence="1 2" key="1">
    <citation type="journal article" date="2017" name="Genome Announc.">
        <title>Draft Genome Sequence of a Sporulating and Motile Strain of Lachnotalea glycerini Isolated from Water in Quebec City, Canada.</title>
        <authorList>
            <person name="Maheux A.F."/>
            <person name="Boudreau D.K."/>
            <person name="Berube E."/>
            <person name="Boissinot M."/>
            <person name="Raymond F."/>
            <person name="Brodeur S."/>
            <person name="Corbeil J."/>
            <person name="Isabel S."/>
            <person name="Omar R.F."/>
            <person name="Bergeron M.G."/>
        </authorList>
    </citation>
    <scope>NUCLEOTIDE SEQUENCE [LARGE SCALE GENOMIC DNA]</scope>
    <source>
        <strain evidence="1 2">CCRI-19302</strain>
    </source>
</reference>
<accession>A0A371JGS9</accession>
<organism evidence="1 2">
    <name type="scientific">Lachnotalea glycerini</name>
    <dbReference type="NCBI Taxonomy" id="1763509"/>
    <lineage>
        <taxon>Bacteria</taxon>
        <taxon>Bacillati</taxon>
        <taxon>Bacillota</taxon>
        <taxon>Clostridia</taxon>
        <taxon>Lachnospirales</taxon>
        <taxon>Lachnospiraceae</taxon>
        <taxon>Lachnotalea</taxon>
    </lineage>
</organism>
<evidence type="ECO:0000313" key="1">
    <source>
        <dbReference type="EMBL" id="RDY31938.1"/>
    </source>
</evidence>
<sequence>MYVNGTSMLFSRFQDEDEVLLDKILKEEYVAEKAYLDLDEYLDLREFRRMDRFSILAILGVKKLLDDCIWTVADEFNTATILNTSYGPIETNLDFVSSIHDKKEGTVSPIVFSHTVNNASLGHICKKYKIKGASTLLLSSNNIGVANSLLDAYKAKQVLIIGMDQYCQEINKYFNQNSINVTEMVATLSLAGKRNENTFCKILGGSIGNLGGHPFFGDENLRSDFIETIMNQALYNSQICSEKVQYVFISSANKSIEEIERKYIEKINPSAIVINLYHSVGETFGATLNLGVIIATIICKTNKIMQDQFCMINSFDISGNYISYIVGK</sequence>
<name>A0A371JGS9_9FIRM</name>
<dbReference type="GO" id="GO:0016746">
    <property type="term" value="F:acyltransferase activity"/>
    <property type="evidence" value="ECO:0007669"/>
    <property type="project" value="InterPro"/>
</dbReference>
<protein>
    <recommendedName>
        <fullName evidence="3">Beta-ketoacyl synthase N-terminal domain-containing protein</fullName>
    </recommendedName>
</protein>
<evidence type="ECO:0000313" key="2">
    <source>
        <dbReference type="Proteomes" id="UP000216411"/>
    </source>
</evidence>
<gene>
    <name evidence="1" type="ORF">CG710_007275</name>
</gene>
<evidence type="ECO:0008006" key="3">
    <source>
        <dbReference type="Google" id="ProtNLM"/>
    </source>
</evidence>
<dbReference type="SUPFAM" id="SSF53901">
    <property type="entry name" value="Thiolase-like"/>
    <property type="match status" value="1"/>
</dbReference>
<dbReference type="AlphaFoldDB" id="A0A371JGS9"/>
<dbReference type="Proteomes" id="UP000216411">
    <property type="component" value="Unassembled WGS sequence"/>
</dbReference>
<proteinExistence type="predicted"/>
<keyword evidence="2" id="KW-1185">Reference proteome</keyword>
<dbReference type="OrthoDB" id="2082535at2"/>
<dbReference type="RefSeq" id="WP_094377421.1">
    <property type="nucleotide sequence ID" value="NZ_NOKA02000008.1"/>
</dbReference>
<comment type="caution">
    <text evidence="1">The sequence shown here is derived from an EMBL/GenBank/DDBJ whole genome shotgun (WGS) entry which is preliminary data.</text>
</comment>
<dbReference type="InterPro" id="IPR016039">
    <property type="entry name" value="Thiolase-like"/>
</dbReference>
<dbReference type="Gene3D" id="3.40.47.10">
    <property type="match status" value="1"/>
</dbReference>
<dbReference type="EMBL" id="NOKA02000008">
    <property type="protein sequence ID" value="RDY31938.1"/>
    <property type="molecule type" value="Genomic_DNA"/>
</dbReference>